<evidence type="ECO:0000313" key="6">
    <source>
        <dbReference type="EMBL" id="SQI99717.1"/>
    </source>
</evidence>
<dbReference type="PANTHER" id="PTHR23416">
    <property type="entry name" value="SIALIC ACID SYNTHASE-RELATED"/>
    <property type="match status" value="1"/>
</dbReference>
<dbReference type="GeneID" id="78454833"/>
<gene>
    <name evidence="6" type="ORF">NCTC12112_00235</name>
</gene>
<keyword evidence="2 6" id="KW-0808">Transferase</keyword>
<dbReference type="InterPro" id="IPR011004">
    <property type="entry name" value="Trimer_LpxA-like_sf"/>
</dbReference>
<dbReference type="SUPFAM" id="SSF51161">
    <property type="entry name" value="Trimeric LpxA-like enzymes"/>
    <property type="match status" value="1"/>
</dbReference>
<comment type="similarity">
    <text evidence="1">Belongs to the transferase hexapeptide repeat family.</text>
</comment>
<dbReference type="PANTHER" id="PTHR23416:SF23">
    <property type="entry name" value="ACETYLTRANSFERASE C18B11.09C-RELATED"/>
    <property type="match status" value="1"/>
</dbReference>
<sequence>MTEFEKMINGQEYNTKDKELRALSSRGKNLIKEYNMLLAEDINEREKKIKEILEKCGKNVRINQPFYVDYGCNISVGDNVVINMNCTFLDTSKITIGNNVLIAPDVKIYTAVHPLRGEERMIINSDGSVNIKTNASPVTIGNDVWIGGGTIIISGVTIGNNVVIGAGSVVTKSVPDNTIAFGNPCKVIKENK</sequence>
<dbReference type="InterPro" id="IPR024688">
    <property type="entry name" value="Mac_dom"/>
</dbReference>
<evidence type="ECO:0000259" key="5">
    <source>
        <dbReference type="SMART" id="SM01266"/>
    </source>
</evidence>
<dbReference type="Proteomes" id="UP000249008">
    <property type="component" value="Chromosome 1"/>
</dbReference>
<dbReference type="InterPro" id="IPR051159">
    <property type="entry name" value="Hexapeptide_acetyltransf"/>
</dbReference>
<name>A0AAX2J6J3_9FUSO</name>
<feature type="domain" description="Maltose/galactoside acetyltransferase" evidence="5">
    <location>
        <begin position="4"/>
        <end position="58"/>
    </location>
</feature>
<dbReference type="FunFam" id="2.160.10.10:FF:000025">
    <property type="entry name" value="Hexapeptide-repeat containing-acetyltransferase"/>
    <property type="match status" value="1"/>
</dbReference>
<evidence type="ECO:0000256" key="2">
    <source>
        <dbReference type="ARBA" id="ARBA00022679"/>
    </source>
</evidence>
<protein>
    <submittedName>
        <fullName evidence="6">Acetyltransferase SA2342</fullName>
        <ecNumber evidence="6">2.3.1.-</ecNumber>
    </submittedName>
</protein>
<dbReference type="InterPro" id="IPR001451">
    <property type="entry name" value="Hexapep"/>
</dbReference>
<keyword evidence="4 6" id="KW-0012">Acyltransferase</keyword>
<dbReference type="GO" id="GO:0016407">
    <property type="term" value="F:acetyltransferase activity"/>
    <property type="evidence" value="ECO:0007669"/>
    <property type="project" value="InterPro"/>
</dbReference>
<dbReference type="SMART" id="SM01266">
    <property type="entry name" value="Mac"/>
    <property type="match status" value="1"/>
</dbReference>
<proteinExistence type="inferred from homology"/>
<reference evidence="6 7" key="1">
    <citation type="submission" date="2018-06" db="EMBL/GenBank/DDBJ databases">
        <authorList>
            <consortium name="Pathogen Informatics"/>
            <person name="Doyle S."/>
        </authorList>
    </citation>
    <scope>NUCLEOTIDE SEQUENCE [LARGE SCALE GENOMIC DNA]</scope>
    <source>
        <strain evidence="6 7">NCTC12112</strain>
    </source>
</reference>
<evidence type="ECO:0000313" key="7">
    <source>
        <dbReference type="Proteomes" id="UP000249008"/>
    </source>
</evidence>
<keyword evidence="3" id="KW-0677">Repeat</keyword>
<evidence type="ECO:0000256" key="4">
    <source>
        <dbReference type="ARBA" id="ARBA00023315"/>
    </source>
</evidence>
<dbReference type="EC" id="2.3.1.-" evidence="6"/>
<evidence type="ECO:0000256" key="3">
    <source>
        <dbReference type="ARBA" id="ARBA00022737"/>
    </source>
</evidence>
<dbReference type="Pfam" id="PF00132">
    <property type="entry name" value="Hexapep"/>
    <property type="match status" value="1"/>
</dbReference>
<accession>A0AAX2J6J3</accession>
<organism evidence="6 7">
    <name type="scientific">Fusobacterium ulcerans</name>
    <dbReference type="NCBI Taxonomy" id="861"/>
    <lineage>
        <taxon>Bacteria</taxon>
        <taxon>Fusobacteriati</taxon>
        <taxon>Fusobacteriota</taxon>
        <taxon>Fusobacteriia</taxon>
        <taxon>Fusobacteriales</taxon>
        <taxon>Fusobacteriaceae</taxon>
        <taxon>Fusobacterium</taxon>
    </lineage>
</organism>
<dbReference type="EMBL" id="LS483487">
    <property type="protein sequence ID" value="SQI99717.1"/>
    <property type="molecule type" value="Genomic_DNA"/>
</dbReference>
<dbReference type="InterPro" id="IPR018357">
    <property type="entry name" value="Hexapep_transf_CS"/>
</dbReference>
<dbReference type="KEGG" id="ful:C4N20_08425"/>
<dbReference type="Gene3D" id="2.160.10.10">
    <property type="entry name" value="Hexapeptide repeat proteins"/>
    <property type="match status" value="1"/>
</dbReference>
<dbReference type="AlphaFoldDB" id="A0AAX2J6J3"/>
<dbReference type="GO" id="GO:0008374">
    <property type="term" value="F:O-acyltransferase activity"/>
    <property type="evidence" value="ECO:0007669"/>
    <property type="project" value="TreeGrafter"/>
</dbReference>
<dbReference type="PROSITE" id="PS00101">
    <property type="entry name" value="HEXAPEP_TRANSFERASES"/>
    <property type="match status" value="1"/>
</dbReference>
<dbReference type="CDD" id="cd03357">
    <property type="entry name" value="LbH_MAT_GAT"/>
    <property type="match status" value="1"/>
</dbReference>
<dbReference type="RefSeq" id="WP_005979003.1">
    <property type="nucleotide sequence ID" value="NZ_CABKNW010000004.1"/>
</dbReference>
<evidence type="ECO:0000256" key="1">
    <source>
        <dbReference type="ARBA" id="ARBA00007274"/>
    </source>
</evidence>
<dbReference type="Pfam" id="PF12464">
    <property type="entry name" value="Mac"/>
    <property type="match status" value="1"/>
</dbReference>